<evidence type="ECO:0000256" key="1">
    <source>
        <dbReference type="RuleBase" id="RU367007"/>
    </source>
</evidence>
<feature type="transmembrane region" description="Helical" evidence="1">
    <location>
        <begin position="447"/>
        <end position="464"/>
    </location>
</feature>
<organism evidence="5 6">
    <name type="scientific">Sanguibacter suaedae</name>
    <dbReference type="NCBI Taxonomy" id="2795737"/>
    <lineage>
        <taxon>Bacteria</taxon>
        <taxon>Bacillati</taxon>
        <taxon>Actinomycetota</taxon>
        <taxon>Actinomycetes</taxon>
        <taxon>Micrococcales</taxon>
        <taxon>Sanguibacteraceae</taxon>
        <taxon>Sanguibacter</taxon>
    </lineage>
</organism>
<dbReference type="Pfam" id="PF13231">
    <property type="entry name" value="PMT_2"/>
    <property type="match status" value="1"/>
</dbReference>
<dbReference type="AlphaFoldDB" id="A0A934M9J4"/>
<keyword evidence="1" id="KW-0472">Membrane</keyword>
<feature type="transmembrane region" description="Helical" evidence="1">
    <location>
        <begin position="217"/>
        <end position="234"/>
    </location>
</feature>
<name>A0A934M9J4_9MICO</name>
<sequence length="573" mass="63440">MTGVTGSDRTDDGQTAAAPATAGTGARGVGGAGRPDLVKAGAESTRSRMVRDLFSRRSLALGSTASDRFWGWAGPLAVALVAAVLRLVNLGNPRTLVFDETYYVKGAYTLLTLGYEADWPDDPNEAFESGNQDIYVARPDYVVHPPLGKWMIAVGMRLGGSENPWAWRLSAAVLGAVAVFLLARTARRLFGSTAAGILAGALFALDGVAIVHARTGLLDGFLMLWVLVAFACLVRDREWSRRRLAERAAVLVDSGRGLGRWGPTTGFRWWRFAAAVALGLACGTKWSGLYFVAVLCVLSVAWDATARRTIGVRAWPVAALVRDALPAMAVVLPTVLVMYLASWAGWFADSRSYNRWWAGKHPVEYPSWVPEAISGRLGPFESLWAYHTKMWEFHTGLTNPHTYEANPWGWLIQWRPTSFYWRKTTMGEGGCGAEECARAITSIGNPLIWWLATLGLLVAIWALVRLRDWRAGAVLSGVIAGWVPWLFLTERTVFTFYVIAFAPWMYLSLAYVVALGWELVEDRGEVARRRYRRAVGVVLGCVLAASVFFYPLWTGMEVPYWFWQAHMWLDSWI</sequence>
<keyword evidence="1" id="KW-1133">Transmembrane helix</keyword>
<dbReference type="PANTHER" id="PTHR10050:SF46">
    <property type="entry name" value="PROTEIN O-MANNOSYL-TRANSFERASE 2"/>
    <property type="match status" value="1"/>
</dbReference>
<comment type="function">
    <text evidence="1">Protein O-mannosyltransferase that catalyzes the transfer of a single mannose residue from a polyprenol phospho-mannosyl lipidic donor to the hydroxyl group of selected serine and threonine residues in acceptor proteins.</text>
</comment>
<dbReference type="Proteomes" id="UP000602087">
    <property type="component" value="Unassembled WGS sequence"/>
</dbReference>
<evidence type="ECO:0000313" key="6">
    <source>
        <dbReference type="Proteomes" id="UP000602087"/>
    </source>
</evidence>
<evidence type="ECO:0000259" key="3">
    <source>
        <dbReference type="Pfam" id="PF13231"/>
    </source>
</evidence>
<protein>
    <recommendedName>
        <fullName evidence="1">Polyprenol-phosphate-mannose--protein mannosyltransferase</fullName>
        <ecNumber evidence="1">2.4.1.-</ecNumber>
    </recommendedName>
</protein>
<dbReference type="InterPro" id="IPR032421">
    <property type="entry name" value="PMT_4TMC"/>
</dbReference>
<comment type="pathway">
    <text evidence="1">Protein modification; protein glycosylation.</text>
</comment>
<evidence type="ECO:0000259" key="4">
    <source>
        <dbReference type="Pfam" id="PF16192"/>
    </source>
</evidence>
<feature type="transmembrane region" description="Helical" evidence="1">
    <location>
        <begin position="494"/>
        <end position="514"/>
    </location>
</feature>
<feature type="transmembrane region" description="Helical" evidence="1">
    <location>
        <begin position="266"/>
        <end position="283"/>
    </location>
</feature>
<dbReference type="GO" id="GO:0004169">
    <property type="term" value="F:dolichyl-phosphate-mannose-protein mannosyltransferase activity"/>
    <property type="evidence" value="ECO:0007669"/>
    <property type="project" value="UniProtKB-UniRule"/>
</dbReference>
<evidence type="ECO:0000313" key="5">
    <source>
        <dbReference type="EMBL" id="MBI9114655.1"/>
    </source>
</evidence>
<proteinExistence type="inferred from homology"/>
<feature type="transmembrane region" description="Helical" evidence="1">
    <location>
        <begin position="534"/>
        <end position="553"/>
    </location>
</feature>
<dbReference type="EMBL" id="JAEINH010000004">
    <property type="protein sequence ID" value="MBI9114655.1"/>
    <property type="molecule type" value="Genomic_DNA"/>
</dbReference>
<feature type="compositionally biased region" description="Low complexity" evidence="2">
    <location>
        <begin position="13"/>
        <end position="24"/>
    </location>
</feature>
<dbReference type="EC" id="2.4.1.-" evidence="1"/>
<keyword evidence="1" id="KW-0328">Glycosyltransferase</keyword>
<dbReference type="InterPro" id="IPR027005">
    <property type="entry name" value="PMT-like"/>
</dbReference>
<feature type="transmembrane region" description="Helical" evidence="1">
    <location>
        <begin position="69"/>
        <end position="88"/>
    </location>
</feature>
<evidence type="ECO:0000256" key="2">
    <source>
        <dbReference type="SAM" id="MobiDB-lite"/>
    </source>
</evidence>
<feature type="domain" description="Protein O-mannosyl-transferase C-terminal four TM" evidence="4">
    <location>
        <begin position="380"/>
        <end position="572"/>
    </location>
</feature>
<feature type="transmembrane region" description="Helical" evidence="1">
    <location>
        <begin position="165"/>
        <end position="183"/>
    </location>
</feature>
<reference evidence="5" key="1">
    <citation type="submission" date="2020-12" db="EMBL/GenBank/DDBJ databases">
        <title>Sanguibacter suaedae sp. nov., isolated from Suaeda aralocaspica.</title>
        <authorList>
            <person name="Ma Q."/>
        </authorList>
    </citation>
    <scope>NUCLEOTIDE SEQUENCE</scope>
    <source>
        <strain evidence="5">YZGR15</strain>
    </source>
</reference>
<feature type="transmembrane region" description="Helical" evidence="1">
    <location>
        <begin position="327"/>
        <end position="348"/>
    </location>
</feature>
<accession>A0A934M9J4</accession>
<keyword evidence="1" id="KW-0812">Transmembrane</keyword>
<dbReference type="GO" id="GO:0005886">
    <property type="term" value="C:plasma membrane"/>
    <property type="evidence" value="ECO:0007669"/>
    <property type="project" value="UniProtKB-SubCell"/>
</dbReference>
<keyword evidence="1" id="KW-0808">Transferase</keyword>
<gene>
    <name evidence="5" type="ORF">JAV76_06470</name>
</gene>
<comment type="subcellular location">
    <subcellularLocation>
        <location evidence="1">Cell membrane</location>
    </subcellularLocation>
</comment>
<feature type="transmembrane region" description="Helical" evidence="1">
    <location>
        <begin position="190"/>
        <end position="211"/>
    </location>
</feature>
<comment type="similarity">
    <text evidence="1">Belongs to the glycosyltransferase 39 family.</text>
</comment>
<feature type="region of interest" description="Disordered" evidence="2">
    <location>
        <begin position="1"/>
        <end position="43"/>
    </location>
</feature>
<dbReference type="PANTHER" id="PTHR10050">
    <property type="entry name" value="DOLICHYL-PHOSPHATE-MANNOSE--PROTEIN MANNOSYLTRANSFERASE"/>
    <property type="match status" value="1"/>
</dbReference>
<dbReference type="InterPro" id="IPR038731">
    <property type="entry name" value="RgtA/B/C-like"/>
</dbReference>
<dbReference type="RefSeq" id="WP_198733212.1">
    <property type="nucleotide sequence ID" value="NZ_JAEINH010000004.1"/>
</dbReference>
<keyword evidence="6" id="KW-1185">Reference proteome</keyword>
<dbReference type="Pfam" id="PF16192">
    <property type="entry name" value="PMT_4TMC"/>
    <property type="match status" value="1"/>
</dbReference>
<comment type="caution">
    <text evidence="5">The sequence shown here is derived from an EMBL/GenBank/DDBJ whole genome shotgun (WGS) entry which is preliminary data.</text>
</comment>
<keyword evidence="1" id="KW-1003">Cell membrane</keyword>
<feature type="domain" description="Glycosyltransferase RgtA/B/C/D-like" evidence="3">
    <location>
        <begin position="144"/>
        <end position="235"/>
    </location>
</feature>